<dbReference type="Pfam" id="PF02826">
    <property type="entry name" value="2-Hacid_dh_C"/>
    <property type="match status" value="1"/>
</dbReference>
<accession>A0ABY4S5G6</accession>
<dbReference type="InterPro" id="IPR006140">
    <property type="entry name" value="D-isomer_DH_NAD-bd"/>
</dbReference>
<feature type="domain" description="D-isomer specific 2-hydroxyacid dehydrogenase NAD-binding" evidence="3">
    <location>
        <begin position="119"/>
        <end position="295"/>
    </location>
</feature>
<dbReference type="PROSITE" id="PS00671">
    <property type="entry name" value="D_2_HYDROXYACID_DH_3"/>
    <property type="match status" value="1"/>
</dbReference>
<evidence type="ECO:0000256" key="2">
    <source>
        <dbReference type="ARBA" id="ARBA00023027"/>
    </source>
</evidence>
<dbReference type="RefSeq" id="WP_250195387.1">
    <property type="nucleotide sequence ID" value="NZ_CP097635.1"/>
</dbReference>
<dbReference type="SUPFAM" id="SSF51735">
    <property type="entry name" value="NAD(P)-binding Rossmann-fold domains"/>
    <property type="match status" value="1"/>
</dbReference>
<keyword evidence="1" id="KW-0560">Oxidoreductase</keyword>
<sequence>MKLLLSTATAERLAPALISACGDAGCTLLRAEALPPGAACEADAAFVSRDVTGRSTKQVLEPATAHFHALLRAAPALRWVQAHSAGADRPVYLDLLARGVRVSTASGANAQVVAHSALAGLLALARQLPALWQAQHERRWSPPPLDQLPADLAGQTAVVVGWGPIGQALARCLLALDLRVVVVRRQPQPAGPGLHTVTTDQLHQVLPQADWLLLVCPLTPETHGLIGHEALQRLPAGARLVNVARGEVVNEPALLQALQSGHLAGACLDVHATEPLPAASPLWGLPNVICTPHCAGFSSGNEARVDRLFLDNLAAWLQGDALRNEVPAR</sequence>
<dbReference type="SUPFAM" id="SSF52283">
    <property type="entry name" value="Formate/glycerate dehydrogenase catalytic domain-like"/>
    <property type="match status" value="1"/>
</dbReference>
<evidence type="ECO:0000256" key="1">
    <source>
        <dbReference type="ARBA" id="ARBA00023002"/>
    </source>
</evidence>
<dbReference type="InterPro" id="IPR036291">
    <property type="entry name" value="NAD(P)-bd_dom_sf"/>
</dbReference>
<evidence type="ECO:0000313" key="5">
    <source>
        <dbReference type="Proteomes" id="UP001056201"/>
    </source>
</evidence>
<keyword evidence="5" id="KW-1185">Reference proteome</keyword>
<evidence type="ECO:0000259" key="3">
    <source>
        <dbReference type="Pfam" id="PF02826"/>
    </source>
</evidence>
<dbReference type="EMBL" id="CP097635">
    <property type="protein sequence ID" value="URI07122.1"/>
    <property type="molecule type" value="Genomic_DNA"/>
</dbReference>
<dbReference type="PANTHER" id="PTHR43333">
    <property type="entry name" value="2-HACID_DH_C DOMAIN-CONTAINING PROTEIN"/>
    <property type="match status" value="1"/>
</dbReference>
<reference evidence="4" key="1">
    <citation type="submission" date="2022-05" db="EMBL/GenBank/DDBJ databases">
        <title>An RpoN-dependent PEP-CTERM gene is involved in floc formation of an Aquincola tertiaricarbonis strain.</title>
        <authorList>
            <person name="Qiu D."/>
            <person name="Xia M."/>
        </authorList>
    </citation>
    <scope>NUCLEOTIDE SEQUENCE</scope>
    <source>
        <strain evidence="4">RN12</strain>
    </source>
</reference>
<dbReference type="PANTHER" id="PTHR43333:SF1">
    <property type="entry name" value="D-ISOMER SPECIFIC 2-HYDROXYACID DEHYDROGENASE NAD-BINDING DOMAIN-CONTAINING PROTEIN"/>
    <property type="match status" value="1"/>
</dbReference>
<gene>
    <name evidence="4" type="ORF">MW290_00410</name>
</gene>
<organism evidence="4 5">
    <name type="scientific">Aquincola tertiaricarbonis</name>
    <dbReference type="NCBI Taxonomy" id="391953"/>
    <lineage>
        <taxon>Bacteria</taxon>
        <taxon>Pseudomonadati</taxon>
        <taxon>Pseudomonadota</taxon>
        <taxon>Betaproteobacteria</taxon>
        <taxon>Burkholderiales</taxon>
        <taxon>Sphaerotilaceae</taxon>
        <taxon>Aquincola</taxon>
    </lineage>
</organism>
<dbReference type="Proteomes" id="UP001056201">
    <property type="component" value="Chromosome 1"/>
</dbReference>
<proteinExistence type="predicted"/>
<dbReference type="Gene3D" id="3.40.50.720">
    <property type="entry name" value="NAD(P)-binding Rossmann-like Domain"/>
    <property type="match status" value="2"/>
</dbReference>
<dbReference type="CDD" id="cd05300">
    <property type="entry name" value="2-Hacid_dh_1"/>
    <property type="match status" value="1"/>
</dbReference>
<dbReference type="InterPro" id="IPR029753">
    <property type="entry name" value="D-isomer_DH_CS"/>
</dbReference>
<evidence type="ECO:0000313" key="4">
    <source>
        <dbReference type="EMBL" id="URI07122.1"/>
    </source>
</evidence>
<protein>
    <submittedName>
        <fullName evidence="4">D-2-hydroxyacid dehydrogenase</fullName>
    </submittedName>
</protein>
<keyword evidence="2" id="KW-0520">NAD</keyword>
<name>A0ABY4S5G6_AQUTE</name>